<dbReference type="Proteomes" id="UP000305888">
    <property type="component" value="Chromosome"/>
</dbReference>
<dbReference type="GO" id="GO:0016829">
    <property type="term" value="F:lyase activity"/>
    <property type="evidence" value="ECO:0007669"/>
    <property type="project" value="UniProtKB-KW"/>
</dbReference>
<reference evidence="1 2" key="1">
    <citation type="submission" date="2019-06" db="EMBL/GenBank/DDBJ databases">
        <title>Genome sequence of Rhodobacteraceae bacterium D4M1.</title>
        <authorList>
            <person name="Cao J."/>
        </authorList>
    </citation>
    <scope>NUCLEOTIDE SEQUENCE [LARGE SCALE GENOMIC DNA]</scope>
    <source>
        <strain evidence="1 2">D4M1</strain>
    </source>
</reference>
<name>A0A5B8FU04_9RHOB</name>
<dbReference type="Pfam" id="PF06754">
    <property type="entry name" value="PhnG"/>
    <property type="match status" value="1"/>
</dbReference>
<dbReference type="KEGG" id="ppru:FDP22_08805"/>
<dbReference type="GO" id="GO:0019634">
    <property type="term" value="P:organic phosphonate metabolic process"/>
    <property type="evidence" value="ECO:0007669"/>
    <property type="project" value="InterPro"/>
</dbReference>
<evidence type="ECO:0000313" key="2">
    <source>
        <dbReference type="Proteomes" id="UP000305888"/>
    </source>
</evidence>
<dbReference type="AlphaFoldDB" id="A0A5B8FU04"/>
<organism evidence="1 2">
    <name type="scientific">Paroceanicella profunda</name>
    <dbReference type="NCBI Taxonomy" id="2579971"/>
    <lineage>
        <taxon>Bacteria</taxon>
        <taxon>Pseudomonadati</taxon>
        <taxon>Pseudomonadota</taxon>
        <taxon>Alphaproteobacteria</taxon>
        <taxon>Rhodobacterales</taxon>
        <taxon>Paracoccaceae</taxon>
        <taxon>Paroceanicella</taxon>
    </lineage>
</organism>
<dbReference type="OrthoDB" id="530475at2"/>
<dbReference type="InterPro" id="IPR009609">
    <property type="entry name" value="Phosphonate_metab_PhnG"/>
</dbReference>
<dbReference type="NCBIfam" id="TIGR03293">
    <property type="entry name" value="PhnG_redo"/>
    <property type="match status" value="1"/>
</dbReference>
<dbReference type="GO" id="GO:0015716">
    <property type="term" value="P:organic phosphonate transport"/>
    <property type="evidence" value="ECO:0007669"/>
    <property type="project" value="InterPro"/>
</dbReference>
<evidence type="ECO:0000313" key="1">
    <source>
        <dbReference type="EMBL" id="QDL91865.1"/>
    </source>
</evidence>
<protein>
    <submittedName>
        <fullName evidence="1">Phosphonate C-P lyase system protein PhnG</fullName>
    </submittedName>
</protein>
<keyword evidence="1" id="KW-0456">Lyase</keyword>
<accession>A0A5B8FU04</accession>
<dbReference type="EMBL" id="CP040818">
    <property type="protein sequence ID" value="QDL91865.1"/>
    <property type="molecule type" value="Genomic_DNA"/>
</dbReference>
<gene>
    <name evidence="1" type="primary">phnG</name>
    <name evidence="1" type="ORF">FDP22_08805</name>
</gene>
<proteinExistence type="predicted"/>
<sequence>MSSYIDKSGRCLVEQAKTEPALSRNDGPAEQTTARQGWMGLLARAGAGDLAALWAEAGLAPRFTWARAPEFGGVMVRGRAGGSGAPFNLGEMTVTRCALTLEGGAVGHACVAGRDREKARIAALCDALMQTEAADTVRARILAPLEARMQAARQARAAKAAATKVDFFTMVRGDN</sequence>
<keyword evidence="2" id="KW-1185">Reference proteome</keyword>